<feature type="chain" id="PRO_5035919747" evidence="1">
    <location>
        <begin position="27"/>
        <end position="177"/>
    </location>
</feature>
<dbReference type="PANTHER" id="PTHR31676">
    <property type="entry name" value="T31J12.3 PROTEIN-RELATED"/>
    <property type="match status" value="1"/>
</dbReference>
<proteinExistence type="predicted"/>
<dbReference type="AlphaFoldDB" id="A0A8T0I7K9"/>
<dbReference type="InterPro" id="IPR036758">
    <property type="entry name" value="At5g01610-like"/>
</dbReference>
<gene>
    <name evidence="2" type="ORF">KC19_4G041000</name>
</gene>
<dbReference type="OrthoDB" id="755906at2759"/>
<evidence type="ECO:0000256" key="1">
    <source>
        <dbReference type="SAM" id="SignalP"/>
    </source>
</evidence>
<comment type="caution">
    <text evidence="2">The sequence shown here is derived from an EMBL/GenBank/DDBJ whole genome shotgun (WGS) entry which is preliminary data.</text>
</comment>
<dbReference type="EMBL" id="CM026424">
    <property type="protein sequence ID" value="KAG0578671.1"/>
    <property type="molecule type" value="Genomic_DNA"/>
</dbReference>
<name>A0A8T0I7K9_CERPU</name>
<keyword evidence="3" id="KW-1185">Reference proteome</keyword>
<dbReference type="Proteomes" id="UP000822688">
    <property type="component" value="Chromosome 4"/>
</dbReference>
<sequence length="177" mass="19303">MKSAIFLKTFLALLVMVVVTTDVAEADSVVEELLKNGLPVGLLPSSVKRYSIDKEGAFSVSLEGPCYAKIGDQLAYYDQNITGTLKFGSISSLDGIETKQLFVWLPVTGIYVDVPATPYIYFEVGVLTKRLSLAVFETPPKCSANALVTGLYIPSWIINGEFGGFRPGRLSRKALQR</sequence>
<keyword evidence="1" id="KW-0732">Signal</keyword>
<dbReference type="InterPro" id="IPR007493">
    <property type="entry name" value="DUF538"/>
</dbReference>
<dbReference type="Gene3D" id="2.30.240.10">
    <property type="entry name" value="At5g01610-like"/>
    <property type="match status" value="1"/>
</dbReference>
<accession>A0A8T0I7K9</accession>
<organism evidence="2 3">
    <name type="scientific">Ceratodon purpureus</name>
    <name type="common">Fire moss</name>
    <name type="synonym">Dicranum purpureum</name>
    <dbReference type="NCBI Taxonomy" id="3225"/>
    <lineage>
        <taxon>Eukaryota</taxon>
        <taxon>Viridiplantae</taxon>
        <taxon>Streptophyta</taxon>
        <taxon>Embryophyta</taxon>
        <taxon>Bryophyta</taxon>
        <taxon>Bryophytina</taxon>
        <taxon>Bryopsida</taxon>
        <taxon>Dicranidae</taxon>
        <taxon>Pseudoditrichales</taxon>
        <taxon>Ditrichaceae</taxon>
        <taxon>Ceratodon</taxon>
    </lineage>
</organism>
<evidence type="ECO:0000313" key="2">
    <source>
        <dbReference type="EMBL" id="KAG0578671.1"/>
    </source>
</evidence>
<evidence type="ECO:0000313" key="3">
    <source>
        <dbReference type="Proteomes" id="UP000822688"/>
    </source>
</evidence>
<reference evidence="2" key="1">
    <citation type="submission" date="2020-06" db="EMBL/GenBank/DDBJ databases">
        <title>WGS assembly of Ceratodon purpureus strain R40.</title>
        <authorList>
            <person name="Carey S.B."/>
            <person name="Jenkins J."/>
            <person name="Shu S."/>
            <person name="Lovell J.T."/>
            <person name="Sreedasyam A."/>
            <person name="Maumus F."/>
            <person name="Tiley G.P."/>
            <person name="Fernandez-Pozo N."/>
            <person name="Barry K."/>
            <person name="Chen C."/>
            <person name="Wang M."/>
            <person name="Lipzen A."/>
            <person name="Daum C."/>
            <person name="Saski C.A."/>
            <person name="Payton A.C."/>
            <person name="Mcbreen J.C."/>
            <person name="Conrad R.E."/>
            <person name="Kollar L.M."/>
            <person name="Olsson S."/>
            <person name="Huttunen S."/>
            <person name="Landis J.B."/>
            <person name="Wickett N.J."/>
            <person name="Johnson M.G."/>
            <person name="Rensing S.A."/>
            <person name="Grimwood J."/>
            <person name="Schmutz J."/>
            <person name="Mcdaniel S.F."/>
        </authorList>
    </citation>
    <scope>NUCLEOTIDE SEQUENCE</scope>
    <source>
        <strain evidence="2">R40</strain>
    </source>
</reference>
<protein>
    <submittedName>
        <fullName evidence="2">Uncharacterized protein</fullName>
    </submittedName>
</protein>
<feature type="signal peptide" evidence="1">
    <location>
        <begin position="1"/>
        <end position="26"/>
    </location>
</feature>
<dbReference type="PANTHER" id="PTHR31676:SF110">
    <property type="entry name" value="TRANSMEMBRANE PROTEIN"/>
    <property type="match status" value="1"/>
</dbReference>
<dbReference type="SUPFAM" id="SSF141562">
    <property type="entry name" value="At5g01610-like"/>
    <property type="match status" value="1"/>
</dbReference>
<dbReference type="Pfam" id="PF04398">
    <property type="entry name" value="DUF538"/>
    <property type="match status" value="1"/>
</dbReference>